<dbReference type="PANTHER" id="PTHR12461:SF105">
    <property type="entry name" value="HYPOXIA-INDUCIBLE FACTOR 1-ALPHA INHIBITOR"/>
    <property type="match status" value="1"/>
</dbReference>
<dbReference type="AlphaFoldDB" id="A0A6C0D6T0"/>
<feature type="region of interest" description="Disordered" evidence="1">
    <location>
        <begin position="300"/>
        <end position="331"/>
    </location>
</feature>
<dbReference type="SUPFAM" id="SSF51197">
    <property type="entry name" value="Clavaminate synthase-like"/>
    <property type="match status" value="1"/>
</dbReference>
<dbReference type="InterPro" id="IPR003347">
    <property type="entry name" value="JmjC_dom"/>
</dbReference>
<sequence length="361" mass="43104">MKIIFTFFIFFLVLFTYLHIQFHLKTSDDLEIYEIDDVSKDKLEEICDIRQPVLFDYNDEKIIETTNSKFILKNYPAFEIKIRNTNDKDKNNELYVTLPLHASVKLFKEDNTSSYFSENNSDFLNETGIVKNFKYNDEYLRPYMVSNLNYDIMMGSNGTFSPFRYEINYRNYFLCTEGSVQIKMASPQSIRYLYPEYDYENFEFRSPINPWNVQTRYRADFDKIKCLEVPLTKGKMIYIPAYWWYSIKFDNNSSTSISCFRYRTYLNNLAISPYVFMHILQLQNIKRDVAKKISIDELKNKDNDKDSDNNSESEYENKELQEQTTKINDLQFIEKKAEPDSEIISEPKSVMEYENFGAEIK</sequence>
<organism evidence="3">
    <name type="scientific">viral metagenome</name>
    <dbReference type="NCBI Taxonomy" id="1070528"/>
    <lineage>
        <taxon>unclassified sequences</taxon>
        <taxon>metagenomes</taxon>
        <taxon>organismal metagenomes</taxon>
    </lineage>
</organism>
<dbReference type="Gene3D" id="2.60.120.650">
    <property type="entry name" value="Cupin"/>
    <property type="match status" value="1"/>
</dbReference>
<dbReference type="Pfam" id="PF13621">
    <property type="entry name" value="Cupin_8"/>
    <property type="match status" value="1"/>
</dbReference>
<dbReference type="PROSITE" id="PS51184">
    <property type="entry name" value="JMJC"/>
    <property type="match status" value="1"/>
</dbReference>
<evidence type="ECO:0000256" key="1">
    <source>
        <dbReference type="SAM" id="MobiDB-lite"/>
    </source>
</evidence>
<dbReference type="PANTHER" id="PTHR12461">
    <property type="entry name" value="HYPOXIA-INDUCIBLE FACTOR 1 ALPHA INHIBITOR-RELATED"/>
    <property type="match status" value="1"/>
</dbReference>
<dbReference type="InterPro" id="IPR041667">
    <property type="entry name" value="Cupin_8"/>
</dbReference>
<dbReference type="EMBL" id="MN739550">
    <property type="protein sequence ID" value="QHT12746.1"/>
    <property type="molecule type" value="Genomic_DNA"/>
</dbReference>
<protein>
    <recommendedName>
        <fullName evidence="2">JmjC domain-containing protein</fullName>
    </recommendedName>
</protein>
<evidence type="ECO:0000313" key="3">
    <source>
        <dbReference type="EMBL" id="QHT12746.1"/>
    </source>
</evidence>
<accession>A0A6C0D6T0</accession>
<proteinExistence type="predicted"/>
<feature type="domain" description="JmjC" evidence="2">
    <location>
        <begin position="130"/>
        <end position="278"/>
    </location>
</feature>
<name>A0A6C0D6T0_9ZZZZ</name>
<reference evidence="3" key="1">
    <citation type="journal article" date="2020" name="Nature">
        <title>Giant virus diversity and host interactions through global metagenomics.</title>
        <authorList>
            <person name="Schulz F."/>
            <person name="Roux S."/>
            <person name="Paez-Espino D."/>
            <person name="Jungbluth S."/>
            <person name="Walsh D.A."/>
            <person name="Denef V.J."/>
            <person name="McMahon K.D."/>
            <person name="Konstantinidis K.T."/>
            <person name="Eloe-Fadrosh E.A."/>
            <person name="Kyrpides N.C."/>
            <person name="Woyke T."/>
        </authorList>
    </citation>
    <scope>NUCLEOTIDE SEQUENCE</scope>
    <source>
        <strain evidence="3">GVMAG-M-3300023174-130</strain>
    </source>
</reference>
<evidence type="ECO:0000259" key="2">
    <source>
        <dbReference type="PROSITE" id="PS51184"/>
    </source>
</evidence>